<dbReference type="OrthoDB" id="195678at2759"/>
<gene>
    <name evidence="4" type="ORF">N7482_010745</name>
</gene>
<dbReference type="AlphaFoldDB" id="A0A9W9LEK1"/>
<dbReference type="SUPFAM" id="SSF75005">
    <property type="entry name" value="Arabinanase/levansucrase/invertase"/>
    <property type="match status" value="1"/>
</dbReference>
<dbReference type="Gene3D" id="2.115.10.20">
    <property type="entry name" value="Glycosyl hydrolase domain, family 43"/>
    <property type="match status" value="1"/>
</dbReference>
<dbReference type="GeneID" id="81432045"/>
<comment type="caution">
    <text evidence="4">The sequence shown here is derived from an EMBL/GenBank/DDBJ whole genome shotgun (WGS) entry which is preliminary data.</text>
</comment>
<keyword evidence="5" id="KW-1185">Reference proteome</keyword>
<dbReference type="Proteomes" id="UP001149163">
    <property type="component" value="Unassembled WGS sequence"/>
</dbReference>
<sequence length="151" mass="16466">MEPGSWTDHGAIGLPANTAYNRIDPNWITIEGKHPLKISSVIPHPLAYNARLNHREEASFMVQHRNYYNVLFSGGIASSYTANYPAAGEEYRIHMCHSTSGTGAFVDKASTLCLKSGGTILLASHEQVYAPGGQEVAGIINDKDLGLILYY</sequence>
<reference evidence="4" key="1">
    <citation type="submission" date="2022-11" db="EMBL/GenBank/DDBJ databases">
        <authorList>
            <person name="Petersen C."/>
        </authorList>
    </citation>
    <scope>NUCLEOTIDE SEQUENCE</scope>
    <source>
        <strain evidence="4">IBT 26290</strain>
    </source>
</reference>
<keyword evidence="1" id="KW-0119">Carbohydrate metabolism</keyword>
<evidence type="ECO:0000256" key="3">
    <source>
        <dbReference type="ARBA" id="ARBA00025221"/>
    </source>
</evidence>
<keyword evidence="1" id="KW-0624">Polysaccharide degradation</keyword>
<dbReference type="GO" id="GO:0045493">
    <property type="term" value="P:xylan catabolic process"/>
    <property type="evidence" value="ECO:0007669"/>
    <property type="project" value="UniProtKB-KW"/>
</dbReference>
<dbReference type="InterPro" id="IPR023296">
    <property type="entry name" value="Glyco_hydro_beta-prop_sf"/>
</dbReference>
<keyword evidence="2" id="KW-0732">Signal</keyword>
<evidence type="ECO:0000313" key="5">
    <source>
        <dbReference type="Proteomes" id="UP001149163"/>
    </source>
</evidence>
<proteinExistence type="predicted"/>
<evidence type="ECO:0000313" key="4">
    <source>
        <dbReference type="EMBL" id="KAJ5151493.1"/>
    </source>
</evidence>
<accession>A0A9W9LEK1</accession>
<name>A0A9W9LEK1_9EURO</name>
<dbReference type="InterPro" id="IPR050727">
    <property type="entry name" value="GH43_arabinanases"/>
</dbReference>
<reference evidence="4" key="2">
    <citation type="journal article" date="2023" name="IMA Fungus">
        <title>Comparative genomic study of the Penicillium genus elucidates a diverse pangenome and 15 lateral gene transfer events.</title>
        <authorList>
            <person name="Petersen C."/>
            <person name="Sorensen T."/>
            <person name="Nielsen M.R."/>
            <person name="Sondergaard T.E."/>
            <person name="Sorensen J.L."/>
            <person name="Fitzpatrick D.A."/>
            <person name="Frisvad J.C."/>
            <person name="Nielsen K.L."/>
        </authorList>
    </citation>
    <scope>NUCLEOTIDE SEQUENCE</scope>
    <source>
        <strain evidence="4">IBT 26290</strain>
    </source>
</reference>
<evidence type="ECO:0000256" key="1">
    <source>
        <dbReference type="ARBA" id="ARBA00022651"/>
    </source>
</evidence>
<dbReference type="PANTHER" id="PTHR43301:SF7">
    <property type="entry name" value="ARABINAN ENDO-1,5-ALPHA-L-ARABINOSIDASE C"/>
    <property type="match status" value="1"/>
</dbReference>
<dbReference type="RefSeq" id="XP_056538826.1">
    <property type="nucleotide sequence ID" value="XM_056692869.1"/>
</dbReference>
<protein>
    <submittedName>
        <fullName evidence="4">Uncharacterized protein</fullName>
    </submittedName>
</protein>
<dbReference type="PANTHER" id="PTHR43301">
    <property type="entry name" value="ARABINAN ENDO-1,5-ALPHA-L-ARABINOSIDASE"/>
    <property type="match status" value="1"/>
</dbReference>
<keyword evidence="1" id="KW-0858">Xylan degradation</keyword>
<organism evidence="4 5">
    <name type="scientific">Penicillium canariense</name>
    <dbReference type="NCBI Taxonomy" id="189055"/>
    <lineage>
        <taxon>Eukaryota</taxon>
        <taxon>Fungi</taxon>
        <taxon>Dikarya</taxon>
        <taxon>Ascomycota</taxon>
        <taxon>Pezizomycotina</taxon>
        <taxon>Eurotiomycetes</taxon>
        <taxon>Eurotiomycetidae</taxon>
        <taxon>Eurotiales</taxon>
        <taxon>Aspergillaceae</taxon>
        <taxon>Penicillium</taxon>
    </lineage>
</organism>
<comment type="function">
    <text evidence="3">Endo-1,5-alpha-L-arabinanase involved in degradation of pectin. Its preferred substrate is linear 1,5-alpha-L-arabinan.</text>
</comment>
<evidence type="ECO:0000256" key="2">
    <source>
        <dbReference type="ARBA" id="ARBA00022729"/>
    </source>
</evidence>
<dbReference type="EMBL" id="JAPQKN010000008">
    <property type="protein sequence ID" value="KAJ5151493.1"/>
    <property type="molecule type" value="Genomic_DNA"/>
</dbReference>